<dbReference type="AlphaFoldDB" id="A2ZFV7"/>
<feature type="region of interest" description="Disordered" evidence="1">
    <location>
        <begin position="141"/>
        <end position="163"/>
    </location>
</feature>
<dbReference type="Proteomes" id="UP000007015">
    <property type="component" value="Chromosome 11"/>
</dbReference>
<dbReference type="Gramene" id="BGIOSGA033718-TA">
    <property type="protein sequence ID" value="BGIOSGA033718-PA"/>
    <property type="gene ID" value="BGIOSGA033718"/>
</dbReference>
<evidence type="ECO:0000313" key="2">
    <source>
        <dbReference type="EMBL" id="EAY81491.1"/>
    </source>
</evidence>
<organism evidence="2 3">
    <name type="scientific">Oryza sativa subsp. indica</name>
    <name type="common">Rice</name>
    <dbReference type="NCBI Taxonomy" id="39946"/>
    <lineage>
        <taxon>Eukaryota</taxon>
        <taxon>Viridiplantae</taxon>
        <taxon>Streptophyta</taxon>
        <taxon>Embryophyta</taxon>
        <taxon>Tracheophyta</taxon>
        <taxon>Spermatophyta</taxon>
        <taxon>Magnoliopsida</taxon>
        <taxon>Liliopsida</taxon>
        <taxon>Poales</taxon>
        <taxon>Poaceae</taxon>
        <taxon>BOP clade</taxon>
        <taxon>Oryzoideae</taxon>
        <taxon>Oryzeae</taxon>
        <taxon>Oryzinae</taxon>
        <taxon>Oryza</taxon>
        <taxon>Oryza sativa</taxon>
    </lineage>
</organism>
<feature type="compositionally biased region" description="Low complexity" evidence="1">
    <location>
        <begin position="148"/>
        <end position="157"/>
    </location>
</feature>
<keyword evidence="3" id="KW-1185">Reference proteome</keyword>
<reference evidence="2 3" key="1">
    <citation type="journal article" date="2005" name="PLoS Biol.">
        <title>The genomes of Oryza sativa: a history of duplications.</title>
        <authorList>
            <person name="Yu J."/>
            <person name="Wang J."/>
            <person name="Lin W."/>
            <person name="Li S."/>
            <person name="Li H."/>
            <person name="Zhou J."/>
            <person name="Ni P."/>
            <person name="Dong W."/>
            <person name="Hu S."/>
            <person name="Zeng C."/>
            <person name="Zhang J."/>
            <person name="Zhang Y."/>
            <person name="Li R."/>
            <person name="Xu Z."/>
            <person name="Li S."/>
            <person name="Li X."/>
            <person name="Zheng H."/>
            <person name="Cong L."/>
            <person name="Lin L."/>
            <person name="Yin J."/>
            <person name="Geng J."/>
            <person name="Li G."/>
            <person name="Shi J."/>
            <person name="Liu J."/>
            <person name="Lv H."/>
            <person name="Li J."/>
            <person name="Wang J."/>
            <person name="Deng Y."/>
            <person name="Ran L."/>
            <person name="Shi X."/>
            <person name="Wang X."/>
            <person name="Wu Q."/>
            <person name="Li C."/>
            <person name="Ren X."/>
            <person name="Wang J."/>
            <person name="Wang X."/>
            <person name="Li D."/>
            <person name="Liu D."/>
            <person name="Zhang X."/>
            <person name="Ji Z."/>
            <person name="Zhao W."/>
            <person name="Sun Y."/>
            <person name="Zhang Z."/>
            <person name="Bao J."/>
            <person name="Han Y."/>
            <person name="Dong L."/>
            <person name="Ji J."/>
            <person name="Chen P."/>
            <person name="Wu S."/>
            <person name="Liu J."/>
            <person name="Xiao Y."/>
            <person name="Bu D."/>
            <person name="Tan J."/>
            <person name="Yang L."/>
            <person name="Ye C."/>
            <person name="Zhang J."/>
            <person name="Xu J."/>
            <person name="Zhou Y."/>
            <person name="Yu Y."/>
            <person name="Zhang B."/>
            <person name="Zhuang S."/>
            <person name="Wei H."/>
            <person name="Liu B."/>
            <person name="Lei M."/>
            <person name="Yu H."/>
            <person name="Li Y."/>
            <person name="Xu H."/>
            <person name="Wei S."/>
            <person name="He X."/>
            <person name="Fang L."/>
            <person name="Zhang Z."/>
            <person name="Zhang Y."/>
            <person name="Huang X."/>
            <person name="Su Z."/>
            <person name="Tong W."/>
            <person name="Li J."/>
            <person name="Tong Z."/>
            <person name="Li S."/>
            <person name="Ye J."/>
            <person name="Wang L."/>
            <person name="Fang L."/>
            <person name="Lei T."/>
            <person name="Chen C."/>
            <person name="Chen H."/>
            <person name="Xu Z."/>
            <person name="Li H."/>
            <person name="Huang H."/>
            <person name="Zhang F."/>
            <person name="Xu H."/>
            <person name="Li N."/>
            <person name="Zhao C."/>
            <person name="Li S."/>
            <person name="Dong L."/>
            <person name="Huang Y."/>
            <person name="Li L."/>
            <person name="Xi Y."/>
            <person name="Qi Q."/>
            <person name="Li W."/>
            <person name="Zhang B."/>
            <person name="Hu W."/>
            <person name="Zhang Y."/>
            <person name="Tian X."/>
            <person name="Jiao Y."/>
            <person name="Liang X."/>
            <person name="Jin J."/>
            <person name="Gao L."/>
            <person name="Zheng W."/>
            <person name="Hao B."/>
            <person name="Liu S."/>
            <person name="Wang W."/>
            <person name="Yuan L."/>
            <person name="Cao M."/>
            <person name="McDermott J."/>
            <person name="Samudrala R."/>
            <person name="Wang J."/>
            <person name="Wong G.K."/>
            <person name="Yang H."/>
        </authorList>
    </citation>
    <scope>NUCLEOTIDE SEQUENCE [LARGE SCALE GENOMIC DNA]</scope>
    <source>
        <strain evidence="3">cv. 93-11</strain>
    </source>
</reference>
<gene>
    <name evidence="2" type="ORF">OsI_36664</name>
</gene>
<dbReference type="STRING" id="39946.A2ZFV7"/>
<sequence length="163" mass="17982">MAKNRTPTTDKLNLSCPYIIAAAPIDVLHHLNRMMVERFVPRSCAIRELINTTVATAQLPDDGNETQWQQLLLRDSDLTPMTASLLRQELSGKNSKAIMSPTLVLCKAIYHPQREAAAIAAAEVAFILQSAQGHALQFTIAPDSPATPQHEPQQQQPQPQPQQ</sequence>
<proteinExistence type="predicted"/>
<evidence type="ECO:0000256" key="1">
    <source>
        <dbReference type="SAM" id="MobiDB-lite"/>
    </source>
</evidence>
<name>A2ZFV7_ORYSI</name>
<dbReference type="EMBL" id="CM000136">
    <property type="protein sequence ID" value="EAY81491.1"/>
    <property type="molecule type" value="Genomic_DNA"/>
</dbReference>
<dbReference type="HOGENOM" id="CLU_1629773_0_0_1"/>
<accession>A2ZFV7</accession>
<protein>
    <submittedName>
        <fullName evidence="2">Uncharacterized protein</fullName>
    </submittedName>
</protein>
<evidence type="ECO:0000313" key="3">
    <source>
        <dbReference type="Proteomes" id="UP000007015"/>
    </source>
</evidence>